<sequence>KKVFAEFKEFAKKNGQKFQSLDVQSCDFYITCFDCDTDETWAQVSVGVLTIAHEDVRLSSNQLHRHPVSTTIIIEGGQAVRVPRITLLLAILIPEPICKFSRPVQIEQLLSSK</sequence>
<evidence type="ECO:0000313" key="2">
    <source>
        <dbReference type="Proteomes" id="UP001352852"/>
    </source>
</evidence>
<accession>A0ABU7DV29</accession>
<keyword evidence="2" id="KW-1185">Reference proteome</keyword>
<name>A0ABU7DV29_9TELE</name>
<dbReference type="EMBL" id="JAHUTJ010036728">
    <property type="protein sequence ID" value="MED6278907.1"/>
    <property type="molecule type" value="Genomic_DNA"/>
</dbReference>
<reference evidence="1 2" key="1">
    <citation type="submission" date="2021-06" db="EMBL/GenBank/DDBJ databases">
        <authorList>
            <person name="Palmer J.M."/>
        </authorList>
    </citation>
    <scope>NUCLEOTIDE SEQUENCE [LARGE SCALE GENOMIC DNA]</scope>
    <source>
        <strain evidence="1 2">CL_MEX2019</strain>
        <tissue evidence="1">Muscle</tissue>
    </source>
</reference>
<organism evidence="1 2">
    <name type="scientific">Characodon lateralis</name>
    <dbReference type="NCBI Taxonomy" id="208331"/>
    <lineage>
        <taxon>Eukaryota</taxon>
        <taxon>Metazoa</taxon>
        <taxon>Chordata</taxon>
        <taxon>Craniata</taxon>
        <taxon>Vertebrata</taxon>
        <taxon>Euteleostomi</taxon>
        <taxon>Actinopterygii</taxon>
        <taxon>Neopterygii</taxon>
        <taxon>Teleostei</taxon>
        <taxon>Neoteleostei</taxon>
        <taxon>Acanthomorphata</taxon>
        <taxon>Ovalentaria</taxon>
        <taxon>Atherinomorphae</taxon>
        <taxon>Cyprinodontiformes</taxon>
        <taxon>Goodeidae</taxon>
        <taxon>Characodon</taxon>
    </lineage>
</organism>
<feature type="non-terminal residue" evidence="1">
    <location>
        <position position="1"/>
    </location>
</feature>
<gene>
    <name evidence="1" type="ORF">CHARACLAT_028871</name>
</gene>
<dbReference type="Proteomes" id="UP001352852">
    <property type="component" value="Unassembled WGS sequence"/>
</dbReference>
<proteinExistence type="predicted"/>
<protein>
    <submittedName>
        <fullName evidence="1">Uncharacterized protein</fullName>
    </submittedName>
</protein>
<comment type="caution">
    <text evidence="1">The sequence shown here is derived from an EMBL/GenBank/DDBJ whole genome shotgun (WGS) entry which is preliminary data.</text>
</comment>
<evidence type="ECO:0000313" key="1">
    <source>
        <dbReference type="EMBL" id="MED6278907.1"/>
    </source>
</evidence>